<evidence type="ECO:0000256" key="8">
    <source>
        <dbReference type="SAM" id="MobiDB-lite"/>
    </source>
</evidence>
<dbReference type="EMBL" id="JAVRRJ010000008">
    <property type="protein sequence ID" value="KAK5082125.1"/>
    <property type="molecule type" value="Genomic_DNA"/>
</dbReference>
<dbReference type="Pfam" id="PF00332">
    <property type="entry name" value="Glyco_hydro_17"/>
    <property type="match status" value="1"/>
</dbReference>
<sequence length="425" mass="44329">MKIVAFLATTSLVQAGLASAIPAFEHNRFHDAKRDTAPVVVTETTTFYQTVVWVDRNGKPVSTEINDPPPGAATSLAASSSPSSVPSPPFGTIAGSDFGARKRPSMSRDPPPQSASPTIQKTSSLPSSEPQAEPSSTNIQPPQSSATGSPSSGGSDTVAPGGMGICYDMIDSSTNCKKPDTISAEFGFLRSQGYGMVRVYDVGCPIGDFIAAASSQGLKLMIGTNSIKPQDLDILIGMVNGNWGPVDTVYLGNELVQNGAASSGDVAAYVNTGRGILRAKGFNGNVVTVDTFFVMQNDPTICSTSDYCAANAHAFFDPNTSAENAGTSVLNSYAAVQATNPGKKVVITESGWPWKGSCNQKACPSVENQRTAMNSVIRAFADKPGNLYLFQAYNAGYKGPGAYGVEQFFGIYDSDHYAGGIGSSA</sequence>
<dbReference type="InterPro" id="IPR050732">
    <property type="entry name" value="Beta-glucan_modifiers"/>
</dbReference>
<dbReference type="GeneID" id="90021117"/>
<keyword evidence="5 9" id="KW-0732">Signal</keyword>
<reference evidence="10 11" key="1">
    <citation type="submission" date="2023-08" db="EMBL/GenBank/DDBJ databases">
        <title>Black Yeasts Isolated from many extreme environments.</title>
        <authorList>
            <person name="Coleine C."/>
            <person name="Stajich J.E."/>
            <person name="Selbmann L."/>
        </authorList>
    </citation>
    <scope>NUCLEOTIDE SEQUENCE [LARGE SCALE GENOMIC DNA]</scope>
    <source>
        <strain evidence="10 11">CCFEE 5910</strain>
    </source>
</reference>
<dbReference type="GO" id="GO:0042973">
    <property type="term" value="F:glucan endo-1,3-beta-D-glucosidase activity"/>
    <property type="evidence" value="ECO:0007669"/>
    <property type="project" value="TreeGrafter"/>
</dbReference>
<evidence type="ECO:0000256" key="3">
    <source>
        <dbReference type="ARBA" id="ARBA00022512"/>
    </source>
</evidence>
<feature type="compositionally biased region" description="Low complexity" evidence="8">
    <location>
        <begin position="141"/>
        <end position="155"/>
    </location>
</feature>
<evidence type="ECO:0000256" key="4">
    <source>
        <dbReference type="ARBA" id="ARBA00022525"/>
    </source>
</evidence>
<feature type="signal peptide" evidence="9">
    <location>
        <begin position="1"/>
        <end position="20"/>
    </location>
</feature>
<gene>
    <name evidence="10" type="primary">MP65</name>
    <name evidence="10" type="ORF">LTR05_007268</name>
</gene>
<comment type="similarity">
    <text evidence="2 7">Belongs to the glycosyl hydrolase 17 family.</text>
</comment>
<proteinExistence type="inferred from homology"/>
<dbReference type="PANTHER" id="PTHR16631:SF14">
    <property type="entry name" value="FAMILY 17 GLUCOSIDASE SCW10-RELATED"/>
    <property type="match status" value="1"/>
</dbReference>
<evidence type="ECO:0000256" key="7">
    <source>
        <dbReference type="RuleBase" id="RU004335"/>
    </source>
</evidence>
<comment type="caution">
    <text evidence="10">The sequence shown here is derived from an EMBL/GenBank/DDBJ whole genome shotgun (WGS) entry which is preliminary data.</text>
</comment>
<dbReference type="GO" id="GO:0005576">
    <property type="term" value="C:extracellular region"/>
    <property type="evidence" value="ECO:0007669"/>
    <property type="project" value="TreeGrafter"/>
</dbReference>
<dbReference type="GO" id="GO:0005975">
    <property type="term" value="P:carbohydrate metabolic process"/>
    <property type="evidence" value="ECO:0007669"/>
    <property type="project" value="InterPro"/>
</dbReference>
<dbReference type="InterPro" id="IPR017853">
    <property type="entry name" value="GH"/>
</dbReference>
<evidence type="ECO:0000313" key="10">
    <source>
        <dbReference type="EMBL" id="KAK5082125.1"/>
    </source>
</evidence>
<dbReference type="RefSeq" id="XP_064758494.1">
    <property type="nucleotide sequence ID" value="XM_064895807.1"/>
</dbReference>
<dbReference type="Proteomes" id="UP001309876">
    <property type="component" value="Unassembled WGS sequence"/>
</dbReference>
<dbReference type="InterPro" id="IPR000490">
    <property type="entry name" value="Glyco_hydro_17"/>
</dbReference>
<evidence type="ECO:0000313" key="11">
    <source>
        <dbReference type="Proteomes" id="UP001309876"/>
    </source>
</evidence>
<dbReference type="PANTHER" id="PTHR16631">
    <property type="entry name" value="GLUCAN 1,3-BETA-GLUCOSIDASE"/>
    <property type="match status" value="1"/>
</dbReference>
<dbReference type="GO" id="GO:0009986">
    <property type="term" value="C:cell surface"/>
    <property type="evidence" value="ECO:0007669"/>
    <property type="project" value="TreeGrafter"/>
</dbReference>
<dbReference type="Gene3D" id="3.20.20.80">
    <property type="entry name" value="Glycosidases"/>
    <property type="match status" value="1"/>
</dbReference>
<keyword evidence="4" id="KW-0964">Secreted</keyword>
<comment type="subcellular location">
    <subcellularLocation>
        <location evidence="1">Secreted</location>
        <location evidence="1">Cell wall</location>
    </subcellularLocation>
</comment>
<keyword evidence="11" id="KW-1185">Reference proteome</keyword>
<name>A0AAN7SUS9_9EURO</name>
<dbReference type="AlphaFoldDB" id="A0AAN7SUS9"/>
<evidence type="ECO:0000256" key="9">
    <source>
        <dbReference type="SAM" id="SignalP"/>
    </source>
</evidence>
<keyword evidence="6 10" id="KW-0378">Hydrolase</keyword>
<dbReference type="EC" id="3.2.1.58" evidence="10"/>
<dbReference type="GO" id="GO:0009277">
    <property type="term" value="C:fungal-type cell wall"/>
    <property type="evidence" value="ECO:0007669"/>
    <property type="project" value="TreeGrafter"/>
</dbReference>
<dbReference type="GO" id="GO:0004338">
    <property type="term" value="F:glucan exo-1,3-beta-glucosidase activity"/>
    <property type="evidence" value="ECO:0007669"/>
    <property type="project" value="UniProtKB-EC"/>
</dbReference>
<evidence type="ECO:0000256" key="6">
    <source>
        <dbReference type="ARBA" id="ARBA00022801"/>
    </source>
</evidence>
<keyword evidence="10" id="KW-0326">Glycosidase</keyword>
<feature type="region of interest" description="Disordered" evidence="8">
    <location>
        <begin position="60"/>
        <end position="158"/>
    </location>
</feature>
<evidence type="ECO:0000256" key="2">
    <source>
        <dbReference type="ARBA" id="ARBA00008773"/>
    </source>
</evidence>
<protein>
    <submittedName>
        <fullName evidence="10">Cell surface mannoprotein mp65</fullName>
        <ecNumber evidence="10">3.2.1.58</ecNumber>
    </submittedName>
</protein>
<accession>A0AAN7SUS9</accession>
<keyword evidence="3" id="KW-0134">Cell wall</keyword>
<evidence type="ECO:0000256" key="1">
    <source>
        <dbReference type="ARBA" id="ARBA00004191"/>
    </source>
</evidence>
<dbReference type="GO" id="GO:0071555">
    <property type="term" value="P:cell wall organization"/>
    <property type="evidence" value="ECO:0007669"/>
    <property type="project" value="TreeGrafter"/>
</dbReference>
<organism evidence="10 11">
    <name type="scientific">Lithohypha guttulata</name>
    <dbReference type="NCBI Taxonomy" id="1690604"/>
    <lineage>
        <taxon>Eukaryota</taxon>
        <taxon>Fungi</taxon>
        <taxon>Dikarya</taxon>
        <taxon>Ascomycota</taxon>
        <taxon>Pezizomycotina</taxon>
        <taxon>Eurotiomycetes</taxon>
        <taxon>Chaetothyriomycetidae</taxon>
        <taxon>Chaetothyriales</taxon>
        <taxon>Trichomeriaceae</taxon>
        <taxon>Lithohypha</taxon>
    </lineage>
</organism>
<dbReference type="SUPFAM" id="SSF51445">
    <property type="entry name" value="(Trans)glycosidases"/>
    <property type="match status" value="1"/>
</dbReference>
<evidence type="ECO:0000256" key="5">
    <source>
        <dbReference type="ARBA" id="ARBA00022729"/>
    </source>
</evidence>
<feature type="chain" id="PRO_5042998268" evidence="9">
    <location>
        <begin position="21"/>
        <end position="425"/>
    </location>
</feature>
<feature type="compositionally biased region" description="Polar residues" evidence="8">
    <location>
        <begin position="115"/>
        <end position="140"/>
    </location>
</feature>
<feature type="compositionally biased region" description="Low complexity" evidence="8">
    <location>
        <begin position="72"/>
        <end position="84"/>
    </location>
</feature>